<dbReference type="InterPro" id="IPR029063">
    <property type="entry name" value="SAM-dependent_MTases_sf"/>
</dbReference>
<reference evidence="5" key="1">
    <citation type="journal article" date="2017" name="Nat. Microbiol.">
        <title>Global analysis of biosynthetic gene clusters reveals vast potential of secondary metabolite production in Penicillium species.</title>
        <authorList>
            <person name="Nielsen J.C."/>
            <person name="Grijseels S."/>
            <person name="Prigent S."/>
            <person name="Ji B."/>
            <person name="Dainat J."/>
            <person name="Nielsen K.F."/>
            <person name="Frisvad J.C."/>
            <person name="Workman M."/>
            <person name="Nielsen J."/>
        </authorList>
    </citation>
    <scope>NUCLEOTIDE SEQUENCE [LARGE SCALE GENOMIC DNA]</scope>
    <source>
        <strain evidence="5">IBT 13039</strain>
    </source>
</reference>
<dbReference type="Proteomes" id="UP000191691">
    <property type="component" value="Unassembled WGS sequence"/>
</dbReference>
<feature type="domain" description="Methyltransferase type 12" evidence="3">
    <location>
        <begin position="68"/>
        <end position="168"/>
    </location>
</feature>
<evidence type="ECO:0000313" key="4">
    <source>
        <dbReference type="EMBL" id="OQE96275.1"/>
    </source>
</evidence>
<keyword evidence="2" id="KW-0808">Transferase</keyword>
<comment type="similarity">
    <text evidence="1">Belongs to the methyltransferase superfamily.</text>
</comment>
<comment type="caution">
    <text evidence="4">The sequence shown here is derived from an EMBL/GenBank/DDBJ whole genome shotgun (WGS) entry which is preliminary data.</text>
</comment>
<name>A0A1V6Z999_PENNA</name>
<dbReference type="GO" id="GO:0008168">
    <property type="term" value="F:methyltransferase activity"/>
    <property type="evidence" value="ECO:0007669"/>
    <property type="project" value="UniProtKB-KW"/>
</dbReference>
<accession>A0A1V6Z999</accession>
<dbReference type="InterPro" id="IPR016584">
    <property type="entry name" value="MeTrfase_VrtF"/>
</dbReference>
<dbReference type="GO" id="GO:0032259">
    <property type="term" value="P:methylation"/>
    <property type="evidence" value="ECO:0007669"/>
    <property type="project" value="UniProtKB-KW"/>
</dbReference>
<dbReference type="STRING" id="60175.A0A1V6Z999"/>
<dbReference type="InterPro" id="IPR013217">
    <property type="entry name" value="Methyltransf_12"/>
</dbReference>
<dbReference type="OMA" id="CYESWIM"/>
<evidence type="ECO:0000313" key="5">
    <source>
        <dbReference type="Proteomes" id="UP000191691"/>
    </source>
</evidence>
<gene>
    <name evidence="4" type="ORF">PENNAL_c0001G11798</name>
</gene>
<organism evidence="4 5">
    <name type="scientific">Penicillium nalgiovense</name>
    <dbReference type="NCBI Taxonomy" id="60175"/>
    <lineage>
        <taxon>Eukaryota</taxon>
        <taxon>Fungi</taxon>
        <taxon>Dikarya</taxon>
        <taxon>Ascomycota</taxon>
        <taxon>Pezizomycotina</taxon>
        <taxon>Eurotiomycetes</taxon>
        <taxon>Eurotiomycetidae</taxon>
        <taxon>Eurotiales</taxon>
        <taxon>Aspergillaceae</taxon>
        <taxon>Penicillium</taxon>
    </lineage>
</organism>
<dbReference type="PIRSF" id="PIRSF011491">
    <property type="entry name" value="Mtase_YbcY_prd"/>
    <property type="match status" value="1"/>
</dbReference>
<dbReference type="Gene3D" id="3.40.50.150">
    <property type="entry name" value="Vaccinia Virus protein VP39"/>
    <property type="match status" value="1"/>
</dbReference>
<proteinExistence type="inferred from homology"/>
<keyword evidence="2" id="KW-0489">Methyltransferase</keyword>
<keyword evidence="5" id="KW-1185">Reference proteome</keyword>
<dbReference type="Pfam" id="PF08242">
    <property type="entry name" value="Methyltransf_12"/>
    <property type="match status" value="1"/>
</dbReference>
<dbReference type="EMBL" id="MOOB01000001">
    <property type="protein sequence ID" value="OQE96275.1"/>
    <property type="molecule type" value="Genomic_DNA"/>
</dbReference>
<evidence type="ECO:0000256" key="1">
    <source>
        <dbReference type="ARBA" id="ARBA00008361"/>
    </source>
</evidence>
<evidence type="ECO:0000256" key="2">
    <source>
        <dbReference type="ARBA" id="ARBA00022603"/>
    </source>
</evidence>
<dbReference type="AlphaFoldDB" id="A0A1V6Z999"/>
<sequence>MSTSIMHKKYGQVQTSAAAQRGAACYESWIMYIYDFFVLGFVNRFAWRCPTDKHLLPLFKNNIRTTHLDIGVGTGYYLKNCKIASSVKLTLSDLSPNAIRVAKLRSGRPDAGEMLWDVTQPFPVPEGKYDKFDSVSMFYVLHCVPGPVKNKTVVFENIKNCMTADGVLTGATVLGKGIQDNFIGKRVRAHCVADGVFDNVDDDAETFINALRDNFNHVEVEVIGVSLVFKAVDPIF</sequence>
<protein>
    <recommendedName>
        <fullName evidence="3">Methyltransferase type 12 domain-containing protein</fullName>
    </recommendedName>
</protein>
<evidence type="ECO:0000259" key="3">
    <source>
        <dbReference type="Pfam" id="PF08242"/>
    </source>
</evidence>
<dbReference type="SUPFAM" id="SSF53335">
    <property type="entry name" value="S-adenosyl-L-methionine-dependent methyltransferases"/>
    <property type="match status" value="1"/>
</dbReference>